<dbReference type="CDD" id="cd00075">
    <property type="entry name" value="HATPase"/>
    <property type="match status" value="1"/>
</dbReference>
<dbReference type="SUPFAM" id="SSF158472">
    <property type="entry name" value="HAMP domain-like"/>
    <property type="match status" value="1"/>
</dbReference>
<gene>
    <name evidence="18" type="ORF">SAMN02745673_02271</name>
</gene>
<dbReference type="EMBL" id="FUWS01000005">
    <property type="protein sequence ID" value="SKA03901.1"/>
    <property type="molecule type" value="Genomic_DNA"/>
</dbReference>
<keyword evidence="19" id="KW-1185">Reference proteome</keyword>
<dbReference type="EC" id="2.7.13.3" evidence="3"/>
<dbReference type="Pfam" id="PF02518">
    <property type="entry name" value="HATPase_c"/>
    <property type="match status" value="1"/>
</dbReference>
<dbReference type="Gene3D" id="1.10.287.130">
    <property type="match status" value="1"/>
</dbReference>
<evidence type="ECO:0000259" key="16">
    <source>
        <dbReference type="PROSITE" id="PS50109"/>
    </source>
</evidence>
<evidence type="ECO:0000256" key="7">
    <source>
        <dbReference type="ARBA" id="ARBA00022692"/>
    </source>
</evidence>
<dbReference type="PRINTS" id="PR00344">
    <property type="entry name" value="BCTRLSENSOR"/>
</dbReference>
<dbReference type="FunFam" id="3.30.565.10:FF:000013">
    <property type="entry name" value="Two-component sensor histidine kinase"/>
    <property type="match status" value="1"/>
</dbReference>
<evidence type="ECO:0000259" key="17">
    <source>
        <dbReference type="PROSITE" id="PS50885"/>
    </source>
</evidence>
<evidence type="ECO:0000256" key="8">
    <source>
        <dbReference type="ARBA" id="ARBA00022741"/>
    </source>
</evidence>
<evidence type="ECO:0000313" key="19">
    <source>
        <dbReference type="Proteomes" id="UP000190637"/>
    </source>
</evidence>
<dbReference type="SMART" id="SM00387">
    <property type="entry name" value="HATPase_c"/>
    <property type="match status" value="1"/>
</dbReference>
<keyword evidence="8" id="KW-0547">Nucleotide-binding</keyword>
<dbReference type="CDD" id="cd00082">
    <property type="entry name" value="HisKA"/>
    <property type="match status" value="1"/>
</dbReference>
<evidence type="ECO:0000256" key="13">
    <source>
        <dbReference type="ARBA" id="ARBA00023136"/>
    </source>
</evidence>
<dbReference type="OrthoDB" id="9786919at2"/>
<comment type="subcellular location">
    <subcellularLocation>
        <location evidence="2">Cell membrane</location>
        <topology evidence="2">Multi-pass membrane protein</topology>
    </subcellularLocation>
</comment>
<evidence type="ECO:0000256" key="6">
    <source>
        <dbReference type="ARBA" id="ARBA00022679"/>
    </source>
</evidence>
<dbReference type="SUPFAM" id="SSF47384">
    <property type="entry name" value="Homodimeric domain of signal transducing histidine kinase"/>
    <property type="match status" value="1"/>
</dbReference>
<comment type="catalytic activity">
    <reaction evidence="1">
        <text>ATP + protein L-histidine = ADP + protein N-phospho-L-histidine.</text>
        <dbReference type="EC" id="2.7.13.3"/>
    </reaction>
</comment>
<dbReference type="SUPFAM" id="SSF55874">
    <property type="entry name" value="ATPase domain of HSP90 chaperone/DNA topoisomerase II/histidine kinase"/>
    <property type="match status" value="1"/>
</dbReference>
<dbReference type="SMART" id="SM00388">
    <property type="entry name" value="HisKA"/>
    <property type="match status" value="1"/>
</dbReference>
<dbReference type="InterPro" id="IPR036890">
    <property type="entry name" value="HATPase_C_sf"/>
</dbReference>
<keyword evidence="12" id="KW-0902">Two-component regulatory system</keyword>
<evidence type="ECO:0000256" key="4">
    <source>
        <dbReference type="ARBA" id="ARBA00022475"/>
    </source>
</evidence>
<evidence type="ECO:0000256" key="3">
    <source>
        <dbReference type="ARBA" id="ARBA00012438"/>
    </source>
</evidence>
<protein>
    <recommendedName>
        <fullName evidence="14">Sensor histidine kinase MtrB</fullName>
        <ecNumber evidence="3">2.7.13.3</ecNumber>
    </recommendedName>
</protein>
<dbReference type="InterPro" id="IPR004358">
    <property type="entry name" value="Sig_transdc_His_kin-like_C"/>
</dbReference>
<evidence type="ECO:0000256" key="5">
    <source>
        <dbReference type="ARBA" id="ARBA00022553"/>
    </source>
</evidence>
<dbReference type="GO" id="GO:0000155">
    <property type="term" value="F:phosphorelay sensor kinase activity"/>
    <property type="evidence" value="ECO:0007669"/>
    <property type="project" value="InterPro"/>
</dbReference>
<dbReference type="Gene3D" id="3.30.565.10">
    <property type="entry name" value="Histidine kinase-like ATPase, C-terminal domain"/>
    <property type="match status" value="1"/>
</dbReference>
<dbReference type="Pfam" id="PF00672">
    <property type="entry name" value="HAMP"/>
    <property type="match status" value="1"/>
</dbReference>
<dbReference type="PANTHER" id="PTHR43547:SF2">
    <property type="entry name" value="HYBRID SIGNAL TRANSDUCTION HISTIDINE KINASE C"/>
    <property type="match status" value="1"/>
</dbReference>
<proteinExistence type="predicted"/>
<keyword evidence="6" id="KW-0808">Transferase</keyword>
<dbReference type="CDD" id="cd06225">
    <property type="entry name" value="HAMP"/>
    <property type="match status" value="1"/>
</dbReference>
<dbReference type="InterPro" id="IPR005467">
    <property type="entry name" value="His_kinase_dom"/>
</dbReference>
<dbReference type="FunFam" id="1.10.287.130:FF:000010">
    <property type="entry name" value="Two-component sensor histidine kinase"/>
    <property type="match status" value="1"/>
</dbReference>
<evidence type="ECO:0000256" key="2">
    <source>
        <dbReference type="ARBA" id="ARBA00004651"/>
    </source>
</evidence>
<dbReference type="STRING" id="1122192.SAMN02745673_02271"/>
<dbReference type="PROSITE" id="PS50885">
    <property type="entry name" value="HAMP"/>
    <property type="match status" value="1"/>
</dbReference>
<evidence type="ECO:0000256" key="1">
    <source>
        <dbReference type="ARBA" id="ARBA00000085"/>
    </source>
</evidence>
<dbReference type="Gene3D" id="6.10.340.10">
    <property type="match status" value="1"/>
</dbReference>
<keyword evidence="13 15" id="KW-0472">Membrane</keyword>
<evidence type="ECO:0000256" key="9">
    <source>
        <dbReference type="ARBA" id="ARBA00022777"/>
    </source>
</evidence>
<dbReference type="InterPro" id="IPR003660">
    <property type="entry name" value="HAMP_dom"/>
</dbReference>
<evidence type="ECO:0000256" key="14">
    <source>
        <dbReference type="ARBA" id="ARBA00035305"/>
    </source>
</evidence>
<dbReference type="GO" id="GO:0005524">
    <property type="term" value="F:ATP binding"/>
    <property type="evidence" value="ECO:0007669"/>
    <property type="project" value="UniProtKB-KW"/>
</dbReference>
<dbReference type="RefSeq" id="WP_078761599.1">
    <property type="nucleotide sequence ID" value="NZ_FUWS01000005.1"/>
</dbReference>
<evidence type="ECO:0000313" key="18">
    <source>
        <dbReference type="EMBL" id="SKA03901.1"/>
    </source>
</evidence>
<dbReference type="AlphaFoldDB" id="A0A1T4QK90"/>
<reference evidence="18 19" key="1">
    <citation type="submission" date="2017-02" db="EMBL/GenBank/DDBJ databases">
        <authorList>
            <person name="Peterson S.W."/>
        </authorList>
    </citation>
    <scope>NUCLEOTIDE SEQUENCE [LARGE SCALE GENOMIC DNA]</scope>
    <source>
        <strain evidence="18 19">DSM 45154</strain>
    </source>
</reference>
<keyword evidence="10" id="KW-0067">ATP-binding</keyword>
<evidence type="ECO:0000256" key="11">
    <source>
        <dbReference type="ARBA" id="ARBA00022989"/>
    </source>
</evidence>
<dbReference type="InterPro" id="IPR003661">
    <property type="entry name" value="HisK_dim/P_dom"/>
</dbReference>
<dbReference type="SMART" id="SM00304">
    <property type="entry name" value="HAMP"/>
    <property type="match status" value="1"/>
</dbReference>
<evidence type="ECO:0000256" key="12">
    <source>
        <dbReference type="ARBA" id="ARBA00023012"/>
    </source>
</evidence>
<dbReference type="Proteomes" id="UP000190637">
    <property type="component" value="Unassembled WGS sequence"/>
</dbReference>
<dbReference type="NCBIfam" id="NF040691">
    <property type="entry name" value="MtrAB_MtrB"/>
    <property type="match status" value="1"/>
</dbReference>
<keyword evidence="4" id="KW-1003">Cell membrane</keyword>
<keyword evidence="7 15" id="KW-0812">Transmembrane</keyword>
<dbReference type="PANTHER" id="PTHR43547">
    <property type="entry name" value="TWO-COMPONENT HISTIDINE KINASE"/>
    <property type="match status" value="1"/>
</dbReference>
<keyword evidence="5" id="KW-0597">Phosphoprotein</keyword>
<feature type="transmembrane region" description="Helical" evidence="15">
    <location>
        <begin position="229"/>
        <end position="252"/>
    </location>
</feature>
<organism evidence="18 19">
    <name type="scientific">Marinactinospora thermotolerans DSM 45154</name>
    <dbReference type="NCBI Taxonomy" id="1122192"/>
    <lineage>
        <taxon>Bacteria</taxon>
        <taxon>Bacillati</taxon>
        <taxon>Actinomycetota</taxon>
        <taxon>Actinomycetes</taxon>
        <taxon>Streptosporangiales</taxon>
        <taxon>Nocardiopsidaceae</taxon>
        <taxon>Marinactinospora</taxon>
    </lineage>
</organism>
<sequence>MTASASVTPGGANAAYPPEGEDAALSRWQRLAGLLSRCYLAAQRAARALVSGVHTRWRRSLQLRVVTTTLAISGLVTAVLGFFLMQQVQAGLLDAKQDAALHDHRAGLTYALSVLQDSAESDRDRQLDRITEDLGARSGSTGLYEVIILPSVGGMTGRASGDVSEASVPERMREEVRNSTELEKQFYGYTEIIRGNGTEPGLVVGSQLSSAFELYYLFPLDHEQEMLDLVQGTLLLVVSALILLLAAIAYVVTRQVVIPVRQAASSAERLSSGDLTERMKVQGEDDLARLAVSFNDMAGNLQEKILELEELSQVQRQFVSDVSHELRTPLTTIRMAGDLLYDDRDELDPTMRRSVELLQSQLERFEELLADLLEISRHDAGAATLAVEAGDIRDAVLRAVGDAEQLAERRGIKVVLRLPAEPCVAEFDVRRINRILRNLIVNAIEHSEGKDVIVTAAGDRDAVAVAVRDFGVGLKEGEEHLCFDRFWRADPARARTTGGTGLGLSIAKEDALLHGGWLQAWGMPGKGAQFRLSLPRKAGAELRGSPLPLAPPEMAIGRGRVLPAAQTELDSSWSGGLGDTP</sequence>
<dbReference type="GO" id="GO:0005886">
    <property type="term" value="C:plasma membrane"/>
    <property type="evidence" value="ECO:0007669"/>
    <property type="project" value="UniProtKB-SubCell"/>
</dbReference>
<dbReference type="PROSITE" id="PS50109">
    <property type="entry name" value="HIS_KIN"/>
    <property type="match status" value="1"/>
</dbReference>
<feature type="transmembrane region" description="Helical" evidence="15">
    <location>
        <begin position="65"/>
        <end position="85"/>
    </location>
</feature>
<keyword evidence="9 18" id="KW-0418">Kinase</keyword>
<feature type="domain" description="Histidine kinase" evidence="16">
    <location>
        <begin position="321"/>
        <end position="538"/>
    </location>
</feature>
<dbReference type="Pfam" id="PF00512">
    <property type="entry name" value="HisKA"/>
    <property type="match status" value="1"/>
</dbReference>
<feature type="domain" description="HAMP" evidence="17">
    <location>
        <begin position="254"/>
        <end position="306"/>
    </location>
</feature>
<dbReference type="InterPro" id="IPR047669">
    <property type="entry name" value="MtrAB_MtrB"/>
</dbReference>
<keyword evidence="11 15" id="KW-1133">Transmembrane helix</keyword>
<evidence type="ECO:0000256" key="15">
    <source>
        <dbReference type="SAM" id="Phobius"/>
    </source>
</evidence>
<accession>A0A1T4QK90</accession>
<name>A0A1T4QK90_9ACTN</name>
<dbReference type="InterPro" id="IPR036097">
    <property type="entry name" value="HisK_dim/P_sf"/>
</dbReference>
<evidence type="ECO:0000256" key="10">
    <source>
        <dbReference type="ARBA" id="ARBA00022840"/>
    </source>
</evidence>
<dbReference type="InterPro" id="IPR003594">
    <property type="entry name" value="HATPase_dom"/>
</dbReference>